<dbReference type="RefSeq" id="WP_063030287.1">
    <property type="nucleotide sequence ID" value="NZ_PYHS01000004.1"/>
</dbReference>
<sequence>MVELRTTLTDDERDIVNRLNAKFHRLVRQDERHRAYYGGTQRLKHLGLAVPEELRILELVINWPKMYVKELMRRQKIKSIYQPGSDGKGPADMALQEGFTANNLASEIPVLCKENRIYGRAMLSVGANEEDPDHPLIRVESPRQMTVLVDTRKRRIAAALRQYYDEDMRERVGTLLLPDKTLQIVMRQGVWDLDVVGDDTGVDEHRLGRVPVVLVLNDRETGKWDGETEMASVMPITDACARTLTDLQYGVETVAMPKRYALGFSKGDFVDKDGNPQPVWQTYLDALWATQKSPKDAHIGQLPGADISGFHNTVKMYAELASSVTGLPFRFFGQNTANPAAEGAIRADESRIVSNVEESNTEIGIALGWTMALYERFRTGEWPAAGLPIAVDWRNPATPTLAEEADSIVKKTGGTPVLSREGAWDEMGWDEPRKARERGYFAAEAEADPVARLARDLNTNGAGDATAAATGVG</sequence>
<dbReference type="Pfam" id="PF05133">
    <property type="entry name" value="SPP1_portal"/>
    <property type="match status" value="1"/>
</dbReference>
<gene>
    <name evidence="1" type="ORF">C8259_09065</name>
</gene>
<reference evidence="1 2" key="1">
    <citation type="submission" date="2018-02" db="EMBL/GenBank/DDBJ databases">
        <title>8 Nocardia nova and 1 Nocardia cyriacigeorgica strain used for evolution to TMP-SMX.</title>
        <authorList>
            <person name="Mehta H."/>
            <person name="Weng J."/>
            <person name="Shamoo Y."/>
        </authorList>
    </citation>
    <scope>NUCLEOTIDE SEQUENCE [LARGE SCALE GENOMIC DNA]</scope>
    <source>
        <strain evidence="1 2">ATCC 33727</strain>
    </source>
</reference>
<dbReference type="InterPro" id="IPR021145">
    <property type="entry name" value="Portal_protein_SPP1_Gp6-like"/>
</dbReference>
<comment type="caution">
    <text evidence="1">The sequence shown here is derived from an EMBL/GenBank/DDBJ whole genome shotgun (WGS) entry which is preliminary data.</text>
</comment>
<accession>A0A2T2Z970</accession>
<dbReference type="EMBL" id="PYHS01000004">
    <property type="protein sequence ID" value="PSR64306.1"/>
    <property type="molecule type" value="Genomic_DNA"/>
</dbReference>
<protein>
    <submittedName>
        <fullName evidence="1">Phage portal protein</fullName>
    </submittedName>
</protein>
<proteinExistence type="predicted"/>
<organism evidence="1 2">
    <name type="scientific">Nocardia nova</name>
    <dbReference type="NCBI Taxonomy" id="37330"/>
    <lineage>
        <taxon>Bacteria</taxon>
        <taxon>Bacillati</taxon>
        <taxon>Actinomycetota</taxon>
        <taxon>Actinomycetes</taxon>
        <taxon>Mycobacteriales</taxon>
        <taxon>Nocardiaceae</taxon>
        <taxon>Nocardia</taxon>
    </lineage>
</organism>
<dbReference type="AlphaFoldDB" id="A0A2T2Z970"/>
<evidence type="ECO:0000313" key="2">
    <source>
        <dbReference type="Proteomes" id="UP000241647"/>
    </source>
</evidence>
<dbReference type="Proteomes" id="UP000241647">
    <property type="component" value="Unassembled WGS sequence"/>
</dbReference>
<name>A0A2T2Z970_9NOCA</name>
<evidence type="ECO:0000313" key="1">
    <source>
        <dbReference type="EMBL" id="PSR64306.1"/>
    </source>
</evidence>